<dbReference type="InterPro" id="IPR014710">
    <property type="entry name" value="RmlC-like_jellyroll"/>
</dbReference>
<dbReference type="InterPro" id="IPR037923">
    <property type="entry name" value="HTH-like"/>
</dbReference>
<sequence length="276" mass="31893">MNLNNLYFHIHYCNSKQPNDGKKIRTQISRTLQHHELLLVTGGKGSLTLGGKKHLLQEGLIFYLRAGLPHTIEMDEEEPICFYSVHFSYTSIGYDEGAWSIGKVHERLPLPPMRILQNGYLVVDAFQRLTAAWSAKLPGYELLARARLQQLLYEIFLQVKRQNQNHAVALKVEKVIQHMREHLTERLTLAELSDLVQLSTYYLTRVFKQATGYTVIEYFNKLKMDKAKELILDGDKKIKDVALELGFADEFYFSRIFKRTEGISPSEFYSNIVHGV</sequence>
<dbReference type="SUPFAM" id="SSF51215">
    <property type="entry name" value="Regulatory protein AraC"/>
    <property type="match status" value="1"/>
</dbReference>
<reference evidence="5 6" key="1">
    <citation type="submission" date="2021-01" db="EMBL/GenBank/DDBJ databases">
        <title>Paenibacillus sp.nov. isolated from the rhizosphere soil of tomato plant.</title>
        <authorList>
            <person name="Thin K.K."/>
            <person name="Zhang X."/>
            <person name="He S."/>
        </authorList>
    </citation>
    <scope>NUCLEOTIDE SEQUENCE [LARGE SCALE GENOMIC DNA]</scope>
    <source>
        <strain evidence="5 6">DXFW5</strain>
    </source>
</reference>
<dbReference type="RefSeq" id="WP_193416106.1">
    <property type="nucleotide sequence ID" value="NZ_JADCNN020000011.1"/>
</dbReference>
<comment type="caution">
    <text evidence="5">The sequence shown here is derived from an EMBL/GenBank/DDBJ whole genome shotgun (WGS) entry which is preliminary data.</text>
</comment>
<dbReference type="Pfam" id="PF12833">
    <property type="entry name" value="HTH_18"/>
    <property type="match status" value="1"/>
</dbReference>
<keyword evidence="3" id="KW-0804">Transcription</keyword>
<dbReference type="PROSITE" id="PS00041">
    <property type="entry name" value="HTH_ARAC_FAMILY_1"/>
    <property type="match status" value="1"/>
</dbReference>
<dbReference type="InterPro" id="IPR003313">
    <property type="entry name" value="AraC-bd"/>
</dbReference>
<dbReference type="PRINTS" id="PR00032">
    <property type="entry name" value="HTHARAC"/>
</dbReference>
<dbReference type="InterPro" id="IPR020449">
    <property type="entry name" value="Tscrpt_reg_AraC-type_HTH"/>
</dbReference>
<dbReference type="Pfam" id="PF02311">
    <property type="entry name" value="AraC_binding"/>
    <property type="match status" value="1"/>
</dbReference>
<gene>
    <name evidence="5" type="ORF">IM700_013575</name>
</gene>
<name>A0ABS2HAT2_9BACL</name>
<dbReference type="InterPro" id="IPR018060">
    <property type="entry name" value="HTH_AraC"/>
</dbReference>
<keyword evidence="2" id="KW-0238">DNA-binding</keyword>
<dbReference type="PROSITE" id="PS01124">
    <property type="entry name" value="HTH_ARAC_FAMILY_2"/>
    <property type="match status" value="1"/>
</dbReference>
<dbReference type="PANTHER" id="PTHR43280">
    <property type="entry name" value="ARAC-FAMILY TRANSCRIPTIONAL REGULATOR"/>
    <property type="match status" value="1"/>
</dbReference>
<evidence type="ECO:0000259" key="4">
    <source>
        <dbReference type="PROSITE" id="PS01124"/>
    </source>
</evidence>
<accession>A0ABS2HAT2</accession>
<dbReference type="EMBL" id="JADCNN020000011">
    <property type="protein sequence ID" value="MBM6996679.1"/>
    <property type="molecule type" value="Genomic_DNA"/>
</dbReference>
<dbReference type="Proteomes" id="UP001516620">
    <property type="component" value="Unassembled WGS sequence"/>
</dbReference>
<dbReference type="SUPFAM" id="SSF46689">
    <property type="entry name" value="Homeodomain-like"/>
    <property type="match status" value="2"/>
</dbReference>
<keyword evidence="1" id="KW-0805">Transcription regulation</keyword>
<dbReference type="Gene3D" id="2.60.120.10">
    <property type="entry name" value="Jelly Rolls"/>
    <property type="match status" value="1"/>
</dbReference>
<proteinExistence type="predicted"/>
<dbReference type="PANTHER" id="PTHR43280:SF2">
    <property type="entry name" value="HTH-TYPE TRANSCRIPTIONAL REGULATOR EXSA"/>
    <property type="match status" value="1"/>
</dbReference>
<evidence type="ECO:0000313" key="6">
    <source>
        <dbReference type="Proteomes" id="UP001516620"/>
    </source>
</evidence>
<dbReference type="SMART" id="SM00342">
    <property type="entry name" value="HTH_ARAC"/>
    <property type="match status" value="1"/>
</dbReference>
<dbReference type="Gene3D" id="1.10.10.60">
    <property type="entry name" value="Homeodomain-like"/>
    <property type="match status" value="2"/>
</dbReference>
<dbReference type="InterPro" id="IPR009057">
    <property type="entry name" value="Homeodomain-like_sf"/>
</dbReference>
<evidence type="ECO:0000313" key="5">
    <source>
        <dbReference type="EMBL" id="MBM6996679.1"/>
    </source>
</evidence>
<evidence type="ECO:0000256" key="1">
    <source>
        <dbReference type="ARBA" id="ARBA00023015"/>
    </source>
</evidence>
<evidence type="ECO:0000256" key="3">
    <source>
        <dbReference type="ARBA" id="ARBA00023163"/>
    </source>
</evidence>
<dbReference type="InterPro" id="IPR018062">
    <property type="entry name" value="HTH_AraC-typ_CS"/>
</dbReference>
<protein>
    <submittedName>
        <fullName evidence="5">Helix-turn-helix transcriptional regulator</fullName>
    </submittedName>
</protein>
<organism evidence="5 6">
    <name type="scientific">Paenibacillus rhizolycopersici</name>
    <dbReference type="NCBI Taxonomy" id="2780073"/>
    <lineage>
        <taxon>Bacteria</taxon>
        <taxon>Bacillati</taxon>
        <taxon>Bacillota</taxon>
        <taxon>Bacilli</taxon>
        <taxon>Bacillales</taxon>
        <taxon>Paenibacillaceae</taxon>
        <taxon>Paenibacillus</taxon>
    </lineage>
</organism>
<keyword evidence="6" id="KW-1185">Reference proteome</keyword>
<evidence type="ECO:0000256" key="2">
    <source>
        <dbReference type="ARBA" id="ARBA00023125"/>
    </source>
</evidence>
<feature type="domain" description="HTH araC/xylS-type" evidence="4">
    <location>
        <begin position="173"/>
        <end position="271"/>
    </location>
</feature>